<gene>
    <name evidence="1" type="primary">trmK</name>
    <name evidence="1" type="ORF">J42TS3_07390</name>
</gene>
<accession>A0ABQ4M6S8</accession>
<keyword evidence="2" id="KW-1185">Reference proteome</keyword>
<dbReference type="PIRSF" id="PIRSF018637">
    <property type="entry name" value="TrmK"/>
    <property type="match status" value="1"/>
</dbReference>
<evidence type="ECO:0000313" key="2">
    <source>
        <dbReference type="Proteomes" id="UP000679992"/>
    </source>
</evidence>
<dbReference type="EMBL" id="BOSL01000002">
    <property type="protein sequence ID" value="GIP51704.1"/>
    <property type="molecule type" value="Genomic_DNA"/>
</dbReference>
<evidence type="ECO:0000313" key="1">
    <source>
        <dbReference type="EMBL" id="GIP51704.1"/>
    </source>
</evidence>
<dbReference type="InterPro" id="IPR029063">
    <property type="entry name" value="SAM-dependent_MTases_sf"/>
</dbReference>
<dbReference type="Pfam" id="PF04816">
    <property type="entry name" value="TrmK"/>
    <property type="match status" value="1"/>
</dbReference>
<organism evidence="1 2">
    <name type="scientific">Paenibacillus vini</name>
    <dbReference type="NCBI Taxonomy" id="1476024"/>
    <lineage>
        <taxon>Bacteria</taxon>
        <taxon>Bacillati</taxon>
        <taxon>Bacillota</taxon>
        <taxon>Bacilli</taxon>
        <taxon>Bacillales</taxon>
        <taxon>Paenibacillaceae</taxon>
        <taxon>Paenibacillus</taxon>
    </lineage>
</organism>
<dbReference type="Gene3D" id="3.40.50.150">
    <property type="entry name" value="Vaccinia Virus protein VP39"/>
    <property type="match status" value="1"/>
</dbReference>
<comment type="caution">
    <text evidence="1">The sequence shown here is derived from an EMBL/GenBank/DDBJ whole genome shotgun (WGS) entry which is preliminary data.</text>
</comment>
<proteinExistence type="predicted"/>
<dbReference type="Proteomes" id="UP000679992">
    <property type="component" value="Unassembled WGS sequence"/>
</dbReference>
<dbReference type="PANTHER" id="PTHR38451">
    <property type="entry name" value="TRNA (ADENINE(22)-N(1))-METHYLTRANSFERASE"/>
    <property type="match status" value="1"/>
</dbReference>
<dbReference type="RefSeq" id="WP_213653826.1">
    <property type="nucleotide sequence ID" value="NZ_BOSL01000002.1"/>
</dbReference>
<dbReference type="InterPro" id="IPR006901">
    <property type="entry name" value="TrmK"/>
</dbReference>
<sequence>MKLSARLQHIADRLSPGCRLADIGSDHALLPVYAVQNGRASFAVAGEVNDGPLEAAKRQVAEAGESKRVSVRKGDGLAVVEPGEVDAITIAGMGGALIASILEAGKDKLAGVKRLVLQPNVGEDIVRSWLIANGWYLSEEIILEEDGKIYEILTAETGPDAAKLNDQLYSERTISGSTVSLTKDLLLLMGPHLTDSKDEVWFAKWRSEIDKLDKIRQSVATSKQESSREKEESLNQLSNRLKEVLACLQKAKL</sequence>
<name>A0ABQ4M6S8_9BACL</name>
<dbReference type="SUPFAM" id="SSF53335">
    <property type="entry name" value="S-adenosyl-L-methionine-dependent methyltransferases"/>
    <property type="match status" value="1"/>
</dbReference>
<reference evidence="1 2" key="1">
    <citation type="submission" date="2021-03" db="EMBL/GenBank/DDBJ databases">
        <title>Antimicrobial resistance genes in bacteria isolated from Japanese honey, and their potential for conferring macrolide and lincosamide resistance in the American foulbrood pathogen Paenibacillus larvae.</title>
        <authorList>
            <person name="Okamoto M."/>
            <person name="Kumagai M."/>
            <person name="Kanamori H."/>
            <person name="Takamatsu D."/>
        </authorList>
    </citation>
    <scope>NUCLEOTIDE SEQUENCE [LARGE SCALE GENOMIC DNA]</scope>
    <source>
        <strain evidence="1 2">J42TS3</strain>
    </source>
</reference>
<dbReference type="Gene3D" id="1.10.287.1890">
    <property type="match status" value="1"/>
</dbReference>
<dbReference type="PANTHER" id="PTHR38451:SF1">
    <property type="entry name" value="TRNA (ADENINE(22)-N(1))-METHYLTRANSFERASE"/>
    <property type="match status" value="1"/>
</dbReference>
<protein>
    <submittedName>
        <fullName evidence="1">tRNA (Adenine(22)-N(1))-methyltransferase</fullName>
    </submittedName>
</protein>